<keyword evidence="2 5" id="KW-0805">Transcription regulation</keyword>
<dbReference type="PANTHER" id="PTHR34824">
    <property type="entry name" value="HEAT-INDUCIBLE TRANSCRIPTION REPRESSOR HRCA"/>
    <property type="match status" value="1"/>
</dbReference>
<evidence type="ECO:0000259" key="6">
    <source>
        <dbReference type="Pfam" id="PF01628"/>
    </source>
</evidence>
<evidence type="ECO:0000256" key="4">
    <source>
        <dbReference type="ARBA" id="ARBA00023163"/>
    </source>
</evidence>
<accession>A0A4Y9EKI7</accession>
<dbReference type="PANTHER" id="PTHR34824:SF1">
    <property type="entry name" value="HEAT-INDUCIBLE TRANSCRIPTION REPRESSOR HRCA"/>
    <property type="match status" value="1"/>
</dbReference>
<evidence type="ECO:0000256" key="3">
    <source>
        <dbReference type="ARBA" id="ARBA00023016"/>
    </source>
</evidence>
<dbReference type="Pfam" id="PF01628">
    <property type="entry name" value="HrcA"/>
    <property type="match status" value="1"/>
</dbReference>
<protein>
    <recommendedName>
        <fullName evidence="5">Heat-inducible transcription repressor HrcA</fullName>
    </recommendedName>
</protein>
<dbReference type="OrthoDB" id="9783139at2"/>
<keyword evidence="8" id="KW-1185">Reference proteome</keyword>
<gene>
    <name evidence="5 7" type="primary">hrcA</name>
    <name evidence="7" type="ORF">EUV02_12990</name>
</gene>
<dbReference type="InterPro" id="IPR036388">
    <property type="entry name" value="WH-like_DNA-bd_sf"/>
</dbReference>
<feature type="domain" description="Heat-inducible transcription repressor HrcA C-terminal" evidence="6">
    <location>
        <begin position="154"/>
        <end position="376"/>
    </location>
</feature>
<dbReference type="InterPro" id="IPR021153">
    <property type="entry name" value="HrcA_C"/>
</dbReference>
<evidence type="ECO:0000313" key="8">
    <source>
        <dbReference type="Proteomes" id="UP000297737"/>
    </source>
</evidence>
<dbReference type="SUPFAM" id="SSF55781">
    <property type="entry name" value="GAF domain-like"/>
    <property type="match status" value="1"/>
</dbReference>
<dbReference type="EMBL" id="SIHO01000003">
    <property type="protein sequence ID" value="TFU01214.1"/>
    <property type="molecule type" value="Genomic_DNA"/>
</dbReference>
<evidence type="ECO:0000313" key="7">
    <source>
        <dbReference type="EMBL" id="TFU01214.1"/>
    </source>
</evidence>
<evidence type="ECO:0000256" key="2">
    <source>
        <dbReference type="ARBA" id="ARBA00023015"/>
    </source>
</evidence>
<proteinExistence type="inferred from homology"/>
<name>A0A4Y9EKI7_9SPHN</name>
<keyword evidence="4 5" id="KW-0804">Transcription</keyword>
<sequence>MGGFLGISGIGKRVAGLPVARWQRAVICAGDDNTHPPPYIGAVNQSPSIPELTERAREVFRQIVDSYLASGAPVGSRTLSKLGALGLSPASIRNVMQDLEELGLLAAPHVSAGRQPTELGLRLFVDGMMQAAAPSEAERAAIEQPIQAGTPMTDLLTRTTAVLSGLSACAGLVLVPKAEPVLRQINFVALAPRKALAILVGADGSVENRVLDLPADLPATVLIEAANYINARLSGLTLSAAAAQLAREIADDRAAIDALTATLVEAGLASWSADGAARPVLIVRGQAHLLDDRATDLERVRLLLDDIEGKQDLVQVLELAQNAAAMKIFIGAENKLFALSGSSVIAAPYRVGGSDSQVVGVIGVIGPTRLNYARIVPMVDYTAKTLSRLIA</sequence>
<comment type="caution">
    <text evidence="7">The sequence shown here is derived from an EMBL/GenBank/DDBJ whole genome shotgun (WGS) entry which is preliminary data.</text>
</comment>
<dbReference type="Gene3D" id="1.10.10.10">
    <property type="entry name" value="Winged helix-like DNA-binding domain superfamily/Winged helix DNA-binding domain"/>
    <property type="match status" value="1"/>
</dbReference>
<dbReference type="InterPro" id="IPR029016">
    <property type="entry name" value="GAF-like_dom_sf"/>
</dbReference>
<dbReference type="GO" id="GO:0003677">
    <property type="term" value="F:DNA binding"/>
    <property type="evidence" value="ECO:0007669"/>
    <property type="project" value="InterPro"/>
</dbReference>
<reference evidence="7 8" key="1">
    <citation type="submission" date="2019-02" db="EMBL/GenBank/DDBJ databases">
        <title>Polymorphobacter sp. isolated from the lake at the Tibet of China.</title>
        <authorList>
            <person name="Li A."/>
        </authorList>
    </citation>
    <scope>NUCLEOTIDE SEQUENCE [LARGE SCALE GENOMIC DNA]</scope>
    <source>
        <strain evidence="7 8">DJ1R-1</strain>
    </source>
</reference>
<keyword evidence="1 5" id="KW-0678">Repressor</keyword>
<evidence type="ECO:0000256" key="5">
    <source>
        <dbReference type="HAMAP-Rule" id="MF_00081"/>
    </source>
</evidence>
<dbReference type="SUPFAM" id="SSF46785">
    <property type="entry name" value="Winged helix' DNA-binding domain"/>
    <property type="match status" value="1"/>
</dbReference>
<dbReference type="InterPro" id="IPR036390">
    <property type="entry name" value="WH_DNA-bd_sf"/>
</dbReference>
<dbReference type="InterPro" id="IPR002571">
    <property type="entry name" value="HrcA"/>
</dbReference>
<dbReference type="Proteomes" id="UP000297737">
    <property type="component" value="Unassembled WGS sequence"/>
</dbReference>
<dbReference type="HAMAP" id="MF_00081">
    <property type="entry name" value="HrcA"/>
    <property type="match status" value="1"/>
</dbReference>
<keyword evidence="3 5" id="KW-0346">Stress response</keyword>
<dbReference type="AlphaFoldDB" id="A0A4Y9EKI7"/>
<comment type="function">
    <text evidence="5">Negative regulator of class I heat shock genes (grpE-dnaK-dnaJ and groELS operons). Prevents heat-shock induction of these operons.</text>
</comment>
<dbReference type="GO" id="GO:0045892">
    <property type="term" value="P:negative regulation of DNA-templated transcription"/>
    <property type="evidence" value="ECO:0007669"/>
    <property type="project" value="UniProtKB-UniRule"/>
</dbReference>
<comment type="similarity">
    <text evidence="5">Belongs to the HrcA family.</text>
</comment>
<dbReference type="NCBIfam" id="TIGR00331">
    <property type="entry name" value="hrcA"/>
    <property type="match status" value="1"/>
</dbReference>
<dbReference type="Gene3D" id="3.30.450.40">
    <property type="match status" value="1"/>
</dbReference>
<organism evidence="7 8">
    <name type="scientific">Glacieibacterium arshaanense</name>
    <dbReference type="NCBI Taxonomy" id="2511025"/>
    <lineage>
        <taxon>Bacteria</taxon>
        <taxon>Pseudomonadati</taxon>
        <taxon>Pseudomonadota</taxon>
        <taxon>Alphaproteobacteria</taxon>
        <taxon>Sphingomonadales</taxon>
        <taxon>Sphingosinicellaceae</taxon>
        <taxon>Glacieibacterium</taxon>
    </lineage>
</organism>
<dbReference type="PIRSF" id="PIRSF005485">
    <property type="entry name" value="HrcA"/>
    <property type="match status" value="1"/>
</dbReference>
<evidence type="ECO:0000256" key="1">
    <source>
        <dbReference type="ARBA" id="ARBA00022491"/>
    </source>
</evidence>